<dbReference type="GO" id="GO:0005829">
    <property type="term" value="C:cytosol"/>
    <property type="evidence" value="ECO:0007669"/>
    <property type="project" value="TreeGrafter"/>
</dbReference>
<dbReference type="EMBL" id="JXYQ01000008">
    <property type="protein sequence ID" value="KJA11936.1"/>
    <property type="molecule type" value="Genomic_DNA"/>
</dbReference>
<dbReference type="SMART" id="SM00855">
    <property type="entry name" value="PGAM"/>
    <property type="match status" value="1"/>
</dbReference>
<accession>A0A0D7KC19</accession>
<dbReference type="PATRIC" id="fig|80878.5.peg.3900"/>
<dbReference type="AlphaFoldDB" id="A0A0D7KC19"/>
<evidence type="ECO:0000313" key="4">
    <source>
        <dbReference type="EMBL" id="KJA11936.1"/>
    </source>
</evidence>
<protein>
    <submittedName>
        <fullName evidence="4">Phosphoglycerate mutase</fullName>
    </submittedName>
</protein>
<feature type="binding site" evidence="3">
    <location>
        <begin position="10"/>
        <end position="17"/>
    </location>
    <ligand>
        <name>substrate</name>
    </ligand>
</feature>
<reference evidence="4 5" key="1">
    <citation type="submission" date="2014-12" db="EMBL/GenBank/DDBJ databases">
        <title>Isolation of bacteria from lake water.</title>
        <authorList>
            <person name="Sheng K.-Y."/>
            <person name="Chin P.-S."/>
            <person name="Chan K.-G."/>
            <person name="Tan G.S."/>
        </authorList>
    </citation>
    <scope>NUCLEOTIDE SEQUENCE [LARGE SCALE GENOMIC DNA]</scope>
    <source>
        <strain evidence="4 5">KY4</strain>
    </source>
</reference>
<dbReference type="PANTHER" id="PTHR46517">
    <property type="entry name" value="FRUCTOSE-2,6-BISPHOSPHATASE TIGAR"/>
    <property type="match status" value="1"/>
</dbReference>
<evidence type="ECO:0000256" key="1">
    <source>
        <dbReference type="ARBA" id="ARBA00022801"/>
    </source>
</evidence>
<feature type="binding site" evidence="3">
    <location>
        <position position="60"/>
    </location>
    <ligand>
        <name>substrate</name>
    </ligand>
</feature>
<evidence type="ECO:0000256" key="2">
    <source>
        <dbReference type="PIRSR" id="PIRSR613078-1"/>
    </source>
</evidence>
<dbReference type="SUPFAM" id="SSF53254">
    <property type="entry name" value="Phosphoglycerate mutase-like"/>
    <property type="match status" value="1"/>
</dbReference>
<keyword evidence="5" id="KW-1185">Reference proteome</keyword>
<gene>
    <name evidence="4" type="ORF">RP29_02900</name>
</gene>
<dbReference type="Proteomes" id="UP000032566">
    <property type="component" value="Unassembled WGS sequence"/>
</dbReference>
<dbReference type="Pfam" id="PF00300">
    <property type="entry name" value="His_Phos_1"/>
    <property type="match status" value="1"/>
</dbReference>
<sequence length="212" mass="23419">MDATRIIAIRHGETAWNVDSRLQGHLDIPLNDVGLWQARQAALALADEPIDAIYSSDLQRAWVTAQAIAETTQAPLTAHQGLRERSFGVLQGHTFEELEAKEPEQAYRWRKRDPAFAPEGGESLIALRERITATTYALAAQHVGGQIVLVAHGGVLDVLYRAATRQDIQAPRTWQLGNAAINRLLWTPDGLSLVGWADTQHLDNAVRDENHA</sequence>
<dbReference type="InterPro" id="IPR051695">
    <property type="entry name" value="Phosphoglycerate_Mutase"/>
</dbReference>
<proteinExistence type="predicted"/>
<feature type="active site" description="Tele-phosphohistidine intermediate" evidence="2">
    <location>
        <position position="11"/>
    </location>
</feature>
<organism evidence="4 5">
    <name type="scientific">Acidovorax temperans</name>
    <dbReference type="NCBI Taxonomy" id="80878"/>
    <lineage>
        <taxon>Bacteria</taxon>
        <taxon>Pseudomonadati</taxon>
        <taxon>Pseudomonadota</taxon>
        <taxon>Betaproteobacteria</taxon>
        <taxon>Burkholderiales</taxon>
        <taxon>Comamonadaceae</taxon>
        <taxon>Acidovorax</taxon>
    </lineage>
</organism>
<dbReference type="Gene3D" id="3.40.50.1240">
    <property type="entry name" value="Phosphoglycerate mutase-like"/>
    <property type="match status" value="1"/>
</dbReference>
<name>A0A0D7KC19_9BURK</name>
<dbReference type="GO" id="GO:0043456">
    <property type="term" value="P:regulation of pentose-phosphate shunt"/>
    <property type="evidence" value="ECO:0007669"/>
    <property type="project" value="TreeGrafter"/>
</dbReference>
<dbReference type="InterPro" id="IPR029033">
    <property type="entry name" value="His_PPase_superfam"/>
</dbReference>
<dbReference type="GO" id="GO:0004331">
    <property type="term" value="F:fructose-2,6-bisphosphate 2-phosphatase activity"/>
    <property type="evidence" value="ECO:0007669"/>
    <property type="project" value="TreeGrafter"/>
</dbReference>
<evidence type="ECO:0000256" key="3">
    <source>
        <dbReference type="PIRSR" id="PIRSR613078-2"/>
    </source>
</evidence>
<dbReference type="GO" id="GO:0045820">
    <property type="term" value="P:negative regulation of glycolytic process"/>
    <property type="evidence" value="ECO:0007669"/>
    <property type="project" value="TreeGrafter"/>
</dbReference>
<feature type="active site" description="Proton donor/acceptor" evidence="2">
    <location>
        <position position="84"/>
    </location>
</feature>
<evidence type="ECO:0000313" key="5">
    <source>
        <dbReference type="Proteomes" id="UP000032566"/>
    </source>
</evidence>
<dbReference type="PANTHER" id="PTHR46517:SF1">
    <property type="entry name" value="FRUCTOSE-2,6-BISPHOSPHATASE TIGAR"/>
    <property type="match status" value="1"/>
</dbReference>
<dbReference type="OrthoDB" id="9783269at2"/>
<dbReference type="CDD" id="cd07067">
    <property type="entry name" value="HP_PGM_like"/>
    <property type="match status" value="1"/>
</dbReference>
<comment type="caution">
    <text evidence="4">The sequence shown here is derived from an EMBL/GenBank/DDBJ whole genome shotgun (WGS) entry which is preliminary data.</text>
</comment>
<keyword evidence="1" id="KW-0378">Hydrolase</keyword>
<dbReference type="STRING" id="80878.RP29_02900"/>
<dbReference type="RefSeq" id="WP_044395643.1">
    <property type="nucleotide sequence ID" value="NZ_JXYQ01000008.1"/>
</dbReference>
<dbReference type="InterPro" id="IPR013078">
    <property type="entry name" value="His_Pase_superF_clade-1"/>
</dbReference>